<proteinExistence type="predicted"/>
<dbReference type="EMBL" id="RXIC02000020">
    <property type="protein sequence ID" value="KAB1223082.1"/>
    <property type="molecule type" value="Genomic_DNA"/>
</dbReference>
<comment type="caution">
    <text evidence="3">The sequence shown here is derived from an EMBL/GenBank/DDBJ whole genome shotgun (WGS) entry which is preliminary data.</text>
</comment>
<dbReference type="EMBL" id="RXIC02000020">
    <property type="protein sequence ID" value="KAB1223058.1"/>
    <property type="molecule type" value="Genomic_DNA"/>
</dbReference>
<organism evidence="3 4">
    <name type="scientific">Morella rubra</name>
    <name type="common">Chinese bayberry</name>
    <dbReference type="NCBI Taxonomy" id="262757"/>
    <lineage>
        <taxon>Eukaryota</taxon>
        <taxon>Viridiplantae</taxon>
        <taxon>Streptophyta</taxon>
        <taxon>Embryophyta</taxon>
        <taxon>Tracheophyta</taxon>
        <taxon>Spermatophyta</taxon>
        <taxon>Magnoliopsida</taxon>
        <taxon>eudicotyledons</taxon>
        <taxon>Gunneridae</taxon>
        <taxon>Pentapetalae</taxon>
        <taxon>rosids</taxon>
        <taxon>fabids</taxon>
        <taxon>Fagales</taxon>
        <taxon>Myricaceae</taxon>
        <taxon>Morella</taxon>
    </lineage>
</organism>
<dbReference type="GO" id="GO:0006952">
    <property type="term" value="P:defense response"/>
    <property type="evidence" value="ECO:0007669"/>
    <property type="project" value="InterPro"/>
</dbReference>
<dbReference type="AlphaFoldDB" id="A0A6A1WCP7"/>
<evidence type="ECO:0000313" key="3">
    <source>
        <dbReference type="EMBL" id="KAB1223082.1"/>
    </source>
</evidence>
<name>A0A6A1WCP7_9ROSI</name>
<evidence type="ECO:0000259" key="1">
    <source>
        <dbReference type="Pfam" id="PF18117"/>
    </source>
</evidence>
<sequence>MTAKTEVPKNSRRLIKQYSSWNSCFLHVVSQQDPLPRTLISTNISPPTEYKPFGTFLFCSERGRCASFEDSESILELLKATYSEVPGNQNPNQGSQFFDYEEVVRQLHRNEICKDSTTLVLEPDTQPLLAGISTQLVAIGLRQHQEQQRHTLLPKTERQERQAAIWKRQIFDPSKKLNDMKINMAQLEWYKKLSKDKGTGYYDSYKNETNTGDLDVVKYKRILTCYWEELVAEVDKKPQKEGATFRTRWLFGGTNYRRMIEPLDIAEYYRSGRSDYIEKGRTKHYKLLEQWHNEDEKLAASDPVSKKANVEASLTDDSCFWARVEEARISCKLLRNGESSVLTENHKASLIEFEAYVLGMLKNYAVTPEIFLPKSSFMQWWREYAEIIGKDVMGTAYISFLTDLMRNGRYSEYASGN</sequence>
<keyword evidence="4" id="KW-1185">Reference proteome</keyword>
<dbReference type="InterPro" id="IPR044603">
    <property type="entry name" value="SAG101-like"/>
</dbReference>
<reference evidence="3" key="3">
    <citation type="submission" date="2019-09" db="EMBL/GenBank/DDBJ databases">
        <authorList>
            <person name="Gao Z."/>
        </authorList>
    </citation>
    <scope>NUCLEOTIDE SEQUENCE</scope>
    <source>
        <tissue evidence="3">Leaves</tissue>
    </source>
</reference>
<reference evidence="3" key="1">
    <citation type="submission" date="2018-07" db="EMBL/GenBank/DDBJ databases">
        <authorList>
            <person name="Gao Z.-S."/>
            <person name="Jia H.-M."/>
            <person name="Jia H.-J."/>
            <person name="Cai Q.-L."/>
            <person name="Wang Y."/>
            <person name="Zhao H.-B."/>
        </authorList>
    </citation>
    <scope>NUCLEOTIDE SEQUENCE</scope>
    <source>
        <tissue evidence="3">Leaves</tissue>
    </source>
</reference>
<reference evidence="3 4" key="2">
    <citation type="journal article" date="2019" name="Plant Biotechnol. J.">
        <title>The red bayberry genome and genetic basis of sex determination.</title>
        <authorList>
            <person name="Jia H.M."/>
            <person name="Jia H.J."/>
            <person name="Cai Q.L."/>
            <person name="Wang Y."/>
            <person name="Zhao H.B."/>
            <person name="Yang W.F."/>
            <person name="Wang G.Y."/>
            <person name="Li Y.H."/>
            <person name="Zhan D.L."/>
            <person name="Shen Y.T."/>
            <person name="Niu Q.F."/>
            <person name="Chang L."/>
            <person name="Qiu J."/>
            <person name="Zhao L."/>
            <person name="Xie H.B."/>
            <person name="Fu W.Y."/>
            <person name="Jin J."/>
            <person name="Li X.W."/>
            <person name="Jiao Y."/>
            <person name="Zhou C.C."/>
            <person name="Tu T."/>
            <person name="Chai C.Y."/>
            <person name="Gao J.L."/>
            <person name="Fan L.J."/>
            <person name="van de Weg E."/>
            <person name="Wang J.Y."/>
            <person name="Gao Z.S."/>
        </authorList>
    </citation>
    <scope>NUCLEOTIDE SEQUENCE [LARGE SCALE GENOMIC DNA]</scope>
    <source>
        <tissue evidence="3">Leaves</tissue>
    </source>
</reference>
<dbReference type="OrthoDB" id="438440at2759"/>
<dbReference type="Proteomes" id="UP000516437">
    <property type="component" value="Chromosome 2"/>
</dbReference>
<protein>
    <recommendedName>
        <fullName evidence="1">EDS1 EP domain-containing protein</fullName>
    </recommendedName>
</protein>
<feature type="domain" description="EDS1 EP" evidence="1">
    <location>
        <begin position="185"/>
        <end position="392"/>
    </location>
</feature>
<dbReference type="InterPro" id="IPR041266">
    <property type="entry name" value="EDS1_EP"/>
</dbReference>
<dbReference type="PANTHER" id="PTHR46898">
    <property type="entry name" value="SENESCENCE-ASSOCIATED CARBOXYLESTERASE 101"/>
    <property type="match status" value="1"/>
</dbReference>
<evidence type="ECO:0000313" key="4">
    <source>
        <dbReference type="Proteomes" id="UP000516437"/>
    </source>
</evidence>
<accession>A0A6A1WCP7</accession>
<dbReference type="Pfam" id="PF18117">
    <property type="entry name" value="EDS1_EP"/>
    <property type="match status" value="1"/>
</dbReference>
<dbReference type="PANTHER" id="PTHR46898:SF3">
    <property type="entry name" value="FUNGAL LIPASE-LIKE DOMAIN-CONTAINING PROTEIN"/>
    <property type="match status" value="1"/>
</dbReference>
<dbReference type="GO" id="GO:0052689">
    <property type="term" value="F:carboxylic ester hydrolase activity"/>
    <property type="evidence" value="ECO:0007669"/>
    <property type="project" value="InterPro"/>
</dbReference>
<evidence type="ECO:0000313" key="2">
    <source>
        <dbReference type="EMBL" id="KAB1223058.1"/>
    </source>
</evidence>
<gene>
    <name evidence="3" type="ORF">CJ030_MR2G022315</name>
    <name evidence="2" type="ORF">CJ030_MR2G022339</name>
</gene>